<protein>
    <recommendedName>
        <fullName evidence="4">Ragulator complex protein LAMTOR1</fullName>
    </recommendedName>
    <alternativeName>
        <fullName evidence="11">Late endosomal/lysosomal adaptor and MAPK and MTOR activator 1</fullName>
    </alternativeName>
</protein>
<keyword evidence="9" id="KW-0458">Lysosome</keyword>
<evidence type="ECO:0000256" key="8">
    <source>
        <dbReference type="ARBA" id="ARBA00023139"/>
    </source>
</evidence>
<evidence type="ECO:0000256" key="9">
    <source>
        <dbReference type="ARBA" id="ARBA00023228"/>
    </source>
</evidence>
<dbReference type="EMBL" id="JASJQH010000097">
    <property type="protein sequence ID" value="KAK9767162.1"/>
    <property type="molecule type" value="Genomic_DNA"/>
</dbReference>
<keyword evidence="10" id="KW-0449">Lipoprotein</keyword>
<evidence type="ECO:0000256" key="5">
    <source>
        <dbReference type="ARBA" id="ARBA00022707"/>
    </source>
</evidence>
<dbReference type="Proteomes" id="UP001479436">
    <property type="component" value="Unassembled WGS sequence"/>
</dbReference>
<sequence length="168" mass="19135">MGCCSSKQEDPQINNERTRLLNGAQPASPDGIDKRMSYKEYEAMNQARLEESLKRIVQKTAENLIDISRTQVERMKHQDTVERSNTYKTLMESCQTLPPKVMNIFDIPPTEVPKSPKDILSKSRVTKDDLTLTAKSLTEIQQALDQMQIEYIGEFIVPLTFATPVNND</sequence>
<gene>
    <name evidence="13" type="ORF">K7432_003253</name>
</gene>
<keyword evidence="14" id="KW-1185">Reference proteome</keyword>
<evidence type="ECO:0000313" key="14">
    <source>
        <dbReference type="Proteomes" id="UP001479436"/>
    </source>
</evidence>
<evidence type="ECO:0000256" key="12">
    <source>
        <dbReference type="SAM" id="MobiDB-lite"/>
    </source>
</evidence>
<comment type="similarity">
    <text evidence="3">Belongs to the LAMTOR1 family.</text>
</comment>
<dbReference type="SMART" id="SM01262">
    <property type="entry name" value="LAMTOR"/>
    <property type="match status" value="1"/>
</dbReference>
<dbReference type="InterPro" id="IPR028209">
    <property type="entry name" value="LAMTOR1/MEH1"/>
</dbReference>
<dbReference type="PANTHER" id="PTHR13401:SF2">
    <property type="entry name" value="RAGULATOR COMPLEX PROTEIN LAMTOR1"/>
    <property type="match status" value="1"/>
</dbReference>
<evidence type="ECO:0000256" key="3">
    <source>
        <dbReference type="ARBA" id="ARBA00010861"/>
    </source>
</evidence>
<evidence type="ECO:0000256" key="7">
    <source>
        <dbReference type="ARBA" id="ARBA00023136"/>
    </source>
</evidence>
<proteinExistence type="inferred from homology"/>
<dbReference type="Pfam" id="PF15454">
    <property type="entry name" value="LAMTOR"/>
    <property type="match status" value="1"/>
</dbReference>
<keyword evidence="8" id="KW-0564">Palmitate</keyword>
<keyword evidence="7" id="KW-0472">Membrane</keyword>
<evidence type="ECO:0000313" key="13">
    <source>
        <dbReference type="EMBL" id="KAK9767162.1"/>
    </source>
</evidence>
<evidence type="ECO:0000256" key="4">
    <source>
        <dbReference type="ARBA" id="ARBA00016099"/>
    </source>
</evidence>
<feature type="region of interest" description="Disordered" evidence="12">
    <location>
        <begin position="1"/>
        <end position="33"/>
    </location>
</feature>
<keyword evidence="5" id="KW-0519">Myristate</keyword>
<dbReference type="PANTHER" id="PTHR13401">
    <property type="entry name" value="RAGULATOR COMPLEX PROTEIN LAMTOR1"/>
    <property type="match status" value="1"/>
</dbReference>
<name>A0ABR2X072_9FUNG</name>
<comment type="caution">
    <text evidence="13">The sequence shown here is derived from an EMBL/GenBank/DDBJ whole genome shotgun (WGS) entry which is preliminary data.</text>
</comment>
<evidence type="ECO:0000256" key="2">
    <source>
        <dbReference type="ARBA" id="ARBA00004656"/>
    </source>
</evidence>
<evidence type="ECO:0000256" key="6">
    <source>
        <dbReference type="ARBA" id="ARBA00022753"/>
    </source>
</evidence>
<evidence type="ECO:0000256" key="1">
    <source>
        <dbReference type="ARBA" id="ARBA00004577"/>
    </source>
</evidence>
<evidence type="ECO:0000256" key="10">
    <source>
        <dbReference type="ARBA" id="ARBA00023288"/>
    </source>
</evidence>
<comment type="subcellular location">
    <subcellularLocation>
        <location evidence="1">Late endosome membrane</location>
        <topology evidence="1">Lipid-anchor</topology>
        <orientation evidence="1">Cytoplasmic side</orientation>
    </subcellularLocation>
    <subcellularLocation>
        <location evidence="2">Lysosome membrane</location>
    </subcellularLocation>
</comment>
<organism evidence="13 14">
    <name type="scientific">Basidiobolus ranarum</name>
    <dbReference type="NCBI Taxonomy" id="34480"/>
    <lineage>
        <taxon>Eukaryota</taxon>
        <taxon>Fungi</taxon>
        <taxon>Fungi incertae sedis</taxon>
        <taxon>Zoopagomycota</taxon>
        <taxon>Entomophthoromycotina</taxon>
        <taxon>Basidiobolomycetes</taxon>
        <taxon>Basidiobolales</taxon>
        <taxon>Basidiobolaceae</taxon>
        <taxon>Basidiobolus</taxon>
    </lineage>
</organism>
<accession>A0ABR2X072</accession>
<keyword evidence="6" id="KW-0967">Endosome</keyword>
<reference evidence="13 14" key="1">
    <citation type="submission" date="2023-04" db="EMBL/GenBank/DDBJ databases">
        <title>Genome of Basidiobolus ranarum AG-B5.</title>
        <authorList>
            <person name="Stajich J.E."/>
            <person name="Carter-House D."/>
            <person name="Gryganskyi A."/>
        </authorList>
    </citation>
    <scope>NUCLEOTIDE SEQUENCE [LARGE SCALE GENOMIC DNA]</scope>
    <source>
        <strain evidence="13 14">AG-B5</strain>
    </source>
</reference>
<evidence type="ECO:0000256" key="11">
    <source>
        <dbReference type="ARBA" id="ARBA00032695"/>
    </source>
</evidence>